<reference evidence="2 3" key="1">
    <citation type="submission" date="2022-03" db="EMBL/GenBank/DDBJ databases">
        <authorList>
            <person name="Nunn A."/>
            <person name="Chopra R."/>
            <person name="Nunn A."/>
            <person name="Contreras Garrido A."/>
        </authorList>
    </citation>
    <scope>NUCLEOTIDE SEQUENCE [LARGE SCALE GENOMIC DNA]</scope>
</reference>
<evidence type="ECO:0000313" key="3">
    <source>
        <dbReference type="Proteomes" id="UP000836841"/>
    </source>
</evidence>
<feature type="compositionally biased region" description="Low complexity" evidence="1">
    <location>
        <begin position="13"/>
        <end position="34"/>
    </location>
</feature>
<protein>
    <submittedName>
        <fullName evidence="2">Uncharacterized protein</fullName>
    </submittedName>
</protein>
<dbReference type="PANTHER" id="PTHR15827:SF2">
    <property type="entry name" value="CYCLIN-DEPENDENT KINASE 2-INTERACTING PROTEIN"/>
    <property type="match status" value="1"/>
</dbReference>
<keyword evidence="3" id="KW-1185">Reference proteome</keyword>
<gene>
    <name evidence="2" type="ORF">TAV2_LOCUS18587</name>
</gene>
<feature type="compositionally biased region" description="Pro residues" evidence="1">
    <location>
        <begin position="1"/>
        <end position="12"/>
    </location>
</feature>
<feature type="region of interest" description="Disordered" evidence="1">
    <location>
        <begin position="1"/>
        <end position="36"/>
    </location>
</feature>
<dbReference type="Proteomes" id="UP000836841">
    <property type="component" value="Chromosome 6"/>
</dbReference>
<proteinExistence type="predicted"/>
<evidence type="ECO:0000256" key="1">
    <source>
        <dbReference type="SAM" id="MobiDB-lite"/>
    </source>
</evidence>
<dbReference type="EMBL" id="OU466862">
    <property type="protein sequence ID" value="CAH2073600.1"/>
    <property type="molecule type" value="Genomic_DNA"/>
</dbReference>
<organism evidence="2 3">
    <name type="scientific">Thlaspi arvense</name>
    <name type="common">Field penny-cress</name>
    <dbReference type="NCBI Taxonomy" id="13288"/>
    <lineage>
        <taxon>Eukaryota</taxon>
        <taxon>Viridiplantae</taxon>
        <taxon>Streptophyta</taxon>
        <taxon>Embryophyta</taxon>
        <taxon>Tracheophyta</taxon>
        <taxon>Spermatophyta</taxon>
        <taxon>Magnoliopsida</taxon>
        <taxon>eudicotyledons</taxon>
        <taxon>Gunneridae</taxon>
        <taxon>Pentapetalae</taxon>
        <taxon>rosids</taxon>
        <taxon>malvids</taxon>
        <taxon>Brassicales</taxon>
        <taxon>Brassicaceae</taxon>
        <taxon>Thlaspideae</taxon>
        <taxon>Thlaspi</taxon>
    </lineage>
</organism>
<dbReference type="AlphaFoldDB" id="A0AAU9SXJ9"/>
<accession>A0AAU9SXJ9</accession>
<dbReference type="PANTHER" id="PTHR15827">
    <property type="entry name" value="CYCLIN-DEPENDENT KINASE 2-INTERACTING PROTEIN"/>
    <property type="match status" value="1"/>
</dbReference>
<name>A0AAU9SXJ9_THLAR</name>
<evidence type="ECO:0000313" key="2">
    <source>
        <dbReference type="EMBL" id="CAH2073600.1"/>
    </source>
</evidence>
<sequence>MSISQFPPPASPSPASSSRSLASPSPSPASLSSSTRLWRPAAQRNLRNQWSKLSTCRQQWIAACSGARVHAISLVNSYLSQKFIPMMEFGVLSDMFDIKKKALKKLFKQQSSYRIKLLSSYKEMVALVVEMVNASRSLRCYMKPSSDSLIQFSGSMEDSNDAGDCGGVPVFNFWNVSAFEKIAEELVEMFKREVMLKRLLIVELVSLSCEIPQPVKLSWSDELYHEEFDDLFKCSLYSMEASEPILPRLKEDDLGTSSVSHTNHPTPEILQAFFIVIQMYLVTWSAEVIIDTHRIHEILAMVGEEIRVTF</sequence>